<evidence type="ECO:0000256" key="11">
    <source>
        <dbReference type="ARBA" id="ARBA00023136"/>
    </source>
</evidence>
<dbReference type="Pfam" id="PF00072">
    <property type="entry name" value="Response_reg"/>
    <property type="match status" value="2"/>
</dbReference>
<protein>
    <recommendedName>
        <fullName evidence="3">histidine kinase</fullName>
        <ecNumber evidence="3">2.7.13.3</ecNumber>
    </recommendedName>
</protein>
<feature type="domain" description="Response regulatory" evidence="16">
    <location>
        <begin position="289"/>
        <end position="410"/>
    </location>
</feature>
<keyword evidence="5 13" id="KW-0597">Phosphoprotein</keyword>
<keyword evidence="9" id="KW-1133">Transmembrane helix</keyword>
<evidence type="ECO:0000256" key="1">
    <source>
        <dbReference type="ARBA" id="ARBA00000085"/>
    </source>
</evidence>
<evidence type="ECO:0000256" key="10">
    <source>
        <dbReference type="ARBA" id="ARBA00023012"/>
    </source>
</evidence>
<proteinExistence type="predicted"/>
<dbReference type="InterPro" id="IPR004358">
    <property type="entry name" value="Sig_transdc_His_kin-like_C"/>
</dbReference>
<evidence type="ECO:0000256" key="5">
    <source>
        <dbReference type="ARBA" id="ARBA00022553"/>
    </source>
</evidence>
<dbReference type="PROSITE" id="PS50894">
    <property type="entry name" value="HPT"/>
    <property type="match status" value="1"/>
</dbReference>
<evidence type="ECO:0000313" key="18">
    <source>
        <dbReference type="EMBL" id="GAK51500.1"/>
    </source>
</evidence>
<dbReference type="Gene3D" id="1.20.120.160">
    <property type="entry name" value="HPT domain"/>
    <property type="match status" value="1"/>
</dbReference>
<dbReference type="PROSITE" id="PS50109">
    <property type="entry name" value="HIS_KIN"/>
    <property type="match status" value="1"/>
</dbReference>
<evidence type="ECO:0000256" key="7">
    <source>
        <dbReference type="ARBA" id="ARBA00022741"/>
    </source>
</evidence>
<dbReference type="InterPro" id="IPR001789">
    <property type="entry name" value="Sig_transdc_resp-reg_receiver"/>
</dbReference>
<dbReference type="SMART" id="SM00448">
    <property type="entry name" value="REC"/>
    <property type="match status" value="2"/>
</dbReference>
<keyword evidence="6" id="KW-0812">Transmembrane</keyword>
<feature type="domain" description="Histidine kinase" evidence="15">
    <location>
        <begin position="49"/>
        <end position="270"/>
    </location>
</feature>
<evidence type="ECO:0000256" key="4">
    <source>
        <dbReference type="ARBA" id="ARBA00022475"/>
    </source>
</evidence>
<evidence type="ECO:0000256" key="13">
    <source>
        <dbReference type="PROSITE-ProRule" id="PRU00169"/>
    </source>
</evidence>
<dbReference type="GO" id="GO:0005524">
    <property type="term" value="F:ATP binding"/>
    <property type="evidence" value="ECO:0007669"/>
    <property type="project" value="UniProtKB-KW"/>
</dbReference>
<dbReference type="FunFam" id="3.30.565.10:FF:000010">
    <property type="entry name" value="Sensor histidine kinase RcsC"/>
    <property type="match status" value="1"/>
</dbReference>
<keyword evidence="11" id="KW-0472">Membrane</keyword>
<dbReference type="Pfam" id="PF02518">
    <property type="entry name" value="HATPase_c"/>
    <property type="match status" value="1"/>
</dbReference>
<dbReference type="InterPro" id="IPR008207">
    <property type="entry name" value="Sig_transdc_His_kin_Hpt_dom"/>
</dbReference>
<dbReference type="InterPro" id="IPR011006">
    <property type="entry name" value="CheY-like_superfamily"/>
</dbReference>
<dbReference type="InterPro" id="IPR003661">
    <property type="entry name" value="HisK_dim/P_dom"/>
</dbReference>
<dbReference type="CDD" id="cd00088">
    <property type="entry name" value="HPT"/>
    <property type="match status" value="1"/>
</dbReference>
<dbReference type="PRINTS" id="PR00344">
    <property type="entry name" value="BCTRLSENSOR"/>
</dbReference>
<comment type="catalytic activity">
    <reaction evidence="1">
        <text>ATP + protein L-histidine = ADP + protein N-phospho-L-histidine.</text>
        <dbReference type="EC" id="2.7.13.3"/>
    </reaction>
</comment>
<evidence type="ECO:0000256" key="14">
    <source>
        <dbReference type="SAM" id="Coils"/>
    </source>
</evidence>
<evidence type="ECO:0000256" key="3">
    <source>
        <dbReference type="ARBA" id="ARBA00012438"/>
    </source>
</evidence>
<organism evidence="18">
    <name type="scientific">Candidatus Moduliflexus flocculans</name>
    <dbReference type="NCBI Taxonomy" id="1499966"/>
    <lineage>
        <taxon>Bacteria</taxon>
        <taxon>Candidatus Moduliflexota</taxon>
        <taxon>Candidatus Moduliflexia</taxon>
        <taxon>Candidatus Moduliflexales</taxon>
        <taxon>Candidatus Moduliflexaceae</taxon>
    </lineage>
</organism>
<dbReference type="CDD" id="cd17546">
    <property type="entry name" value="REC_hyHK_CKI1_RcsC-like"/>
    <property type="match status" value="1"/>
</dbReference>
<dbReference type="InterPro" id="IPR003594">
    <property type="entry name" value="HATPase_dom"/>
</dbReference>
<feature type="modified residue" description="Phosphohistidine" evidence="12">
    <location>
        <position position="622"/>
    </location>
</feature>
<keyword evidence="7" id="KW-0547">Nucleotide-binding</keyword>
<dbReference type="PANTHER" id="PTHR45339:SF1">
    <property type="entry name" value="HYBRID SIGNAL TRANSDUCTION HISTIDINE KINASE J"/>
    <property type="match status" value="1"/>
</dbReference>
<dbReference type="SMART" id="SM00387">
    <property type="entry name" value="HATPase_c"/>
    <property type="match status" value="1"/>
</dbReference>
<dbReference type="Gene3D" id="3.30.565.10">
    <property type="entry name" value="Histidine kinase-like ATPase, C-terminal domain"/>
    <property type="match status" value="1"/>
</dbReference>
<dbReference type="STRING" id="1499966.U14_02745"/>
<dbReference type="PROSITE" id="PS50110">
    <property type="entry name" value="RESPONSE_REGULATORY"/>
    <property type="match status" value="2"/>
</dbReference>
<dbReference type="EMBL" id="DF820457">
    <property type="protein sequence ID" value="GAK51500.1"/>
    <property type="molecule type" value="Genomic_DNA"/>
</dbReference>
<dbReference type="SUPFAM" id="SSF47384">
    <property type="entry name" value="Homodimeric domain of signal transducing histidine kinase"/>
    <property type="match status" value="1"/>
</dbReference>
<keyword evidence="10" id="KW-0902">Two-component regulatory system</keyword>
<dbReference type="Gene3D" id="1.10.287.130">
    <property type="match status" value="1"/>
</dbReference>
<evidence type="ECO:0000313" key="19">
    <source>
        <dbReference type="Proteomes" id="UP000030700"/>
    </source>
</evidence>
<dbReference type="GO" id="GO:0000155">
    <property type="term" value="F:phosphorelay sensor kinase activity"/>
    <property type="evidence" value="ECO:0007669"/>
    <property type="project" value="InterPro"/>
</dbReference>
<dbReference type="SUPFAM" id="SSF55874">
    <property type="entry name" value="ATPase domain of HSP90 chaperone/DNA topoisomerase II/histidine kinase"/>
    <property type="match status" value="1"/>
</dbReference>
<evidence type="ECO:0000256" key="6">
    <source>
        <dbReference type="ARBA" id="ARBA00022692"/>
    </source>
</evidence>
<comment type="subcellular location">
    <subcellularLocation>
        <location evidence="2">Cell membrane</location>
        <topology evidence="2">Multi-pass membrane protein</topology>
    </subcellularLocation>
</comment>
<feature type="modified residue" description="4-aspartylphosphate" evidence="13">
    <location>
        <position position="481"/>
    </location>
</feature>
<dbReference type="Pfam" id="PF00512">
    <property type="entry name" value="HisKA"/>
    <property type="match status" value="1"/>
</dbReference>
<evidence type="ECO:0000259" key="15">
    <source>
        <dbReference type="PROSITE" id="PS50109"/>
    </source>
</evidence>
<accession>A0A081BM84</accession>
<feature type="coiled-coil region" evidence="14">
    <location>
        <begin position="8"/>
        <end position="45"/>
    </location>
</feature>
<dbReference type="SMART" id="SM00388">
    <property type="entry name" value="HisKA"/>
    <property type="match status" value="1"/>
</dbReference>
<keyword evidence="19" id="KW-1185">Reference proteome</keyword>
<dbReference type="HOGENOM" id="CLU_000445_104_15_0"/>
<dbReference type="CDD" id="cd00082">
    <property type="entry name" value="HisKA"/>
    <property type="match status" value="1"/>
</dbReference>
<feature type="domain" description="HPt" evidence="17">
    <location>
        <begin position="583"/>
        <end position="676"/>
    </location>
</feature>
<dbReference type="GO" id="GO:0005886">
    <property type="term" value="C:plasma membrane"/>
    <property type="evidence" value="ECO:0007669"/>
    <property type="project" value="UniProtKB-SubCell"/>
</dbReference>
<dbReference type="SUPFAM" id="SSF47226">
    <property type="entry name" value="Histidine-containing phosphotransfer domain, HPT domain"/>
    <property type="match status" value="1"/>
</dbReference>
<name>A0A081BM84_9BACT</name>
<keyword evidence="14" id="KW-0175">Coiled coil</keyword>
<dbReference type="InterPro" id="IPR036641">
    <property type="entry name" value="HPT_dom_sf"/>
</dbReference>
<reference evidence="18" key="1">
    <citation type="journal article" date="2015" name="PeerJ">
        <title>First genomic representation of candidate bacterial phylum KSB3 points to enhanced environmental sensing as a trigger of wastewater bulking.</title>
        <authorList>
            <person name="Sekiguchi Y."/>
            <person name="Ohashi A."/>
            <person name="Parks D.H."/>
            <person name="Yamauchi T."/>
            <person name="Tyson G.W."/>
            <person name="Hugenholtz P."/>
        </authorList>
    </citation>
    <scope>NUCLEOTIDE SEQUENCE [LARGE SCALE GENOMIC DNA]</scope>
</reference>
<keyword evidence="8" id="KW-0067">ATP-binding</keyword>
<dbReference type="AlphaFoldDB" id="A0A081BM84"/>
<evidence type="ECO:0000256" key="12">
    <source>
        <dbReference type="PROSITE-ProRule" id="PRU00110"/>
    </source>
</evidence>
<dbReference type="Gene3D" id="3.40.50.2300">
    <property type="match status" value="2"/>
</dbReference>
<dbReference type="SUPFAM" id="SSF52172">
    <property type="entry name" value="CheY-like"/>
    <property type="match status" value="2"/>
</dbReference>
<dbReference type="EC" id="2.7.13.3" evidence="3"/>
<dbReference type="InterPro" id="IPR036097">
    <property type="entry name" value="HisK_dim/P_sf"/>
</dbReference>
<dbReference type="InterPro" id="IPR005467">
    <property type="entry name" value="His_kinase_dom"/>
</dbReference>
<evidence type="ECO:0000256" key="2">
    <source>
        <dbReference type="ARBA" id="ARBA00004651"/>
    </source>
</evidence>
<dbReference type="SMART" id="SM00073">
    <property type="entry name" value="HPT"/>
    <property type="match status" value="1"/>
</dbReference>
<evidence type="ECO:0000256" key="8">
    <source>
        <dbReference type="ARBA" id="ARBA00022840"/>
    </source>
</evidence>
<sequence length="684" mass="77364">MSDRSVSHEKLAAEIQELQQKLSEREESVRRLQQVVAQANQAKNEFLSIISHEIRTPMNAIMGGAELLLETPLSQEQREFVHVLQSNGDILLRTLNDLLDLSDLHTESLHLESQDFDLLNLIERTCELLASRAQAKGLEFNYYLDPIFPCFLIGDPARLRQILMNLIDNAIKFTSVGEVVVRCELQTASAQEAVWKFSVIDTGIGILPEKLQQIFDLFTQGEMSSVRQFSGTGVGLTISQHLARLMGGRLWVESQEGKGSAFHFTATFGIQTNPHKPIRDYPERLKGLRVLIVDWHETNRVILREILERWDAHVTDAKNSEQGILALRRATTNGEPFDLILLDGDLPSSDSQQIIEHLKQDPIISNLPIMMLTTGEHRRHALEHTEADVSAYMIKPIKRFELLHTIGTILATLSEQKAPRPQPAQVSLPPLRILLVEDYKHNQLIVQQYLKHTPFQIDIAENGAIAVEKFRAGHYDLVLMDLQMPVMDGYAATHLIREFETQEQREATPIIALTAYALKETPENSLRAGCTAYLNKPVKKAELLECIAKYTKHEVIAESPSLADIAQDAAETQRDDNRVVVYIEPDFAEFIPEFFEDIRQDIQVMNDALREQDYQEISRVGHSLKGAGGGYGFNTISDIARSLETAAKEGRAEEITLWINKLRTFIDEVRVVYRTESGEITIVI</sequence>
<feature type="domain" description="Response regulatory" evidence="16">
    <location>
        <begin position="432"/>
        <end position="551"/>
    </location>
</feature>
<dbReference type="PANTHER" id="PTHR45339">
    <property type="entry name" value="HYBRID SIGNAL TRANSDUCTION HISTIDINE KINASE J"/>
    <property type="match status" value="1"/>
</dbReference>
<dbReference type="Proteomes" id="UP000030700">
    <property type="component" value="Unassembled WGS sequence"/>
</dbReference>
<evidence type="ECO:0000259" key="16">
    <source>
        <dbReference type="PROSITE" id="PS50110"/>
    </source>
</evidence>
<dbReference type="CDD" id="cd16922">
    <property type="entry name" value="HATPase_EvgS-ArcB-TorS-like"/>
    <property type="match status" value="1"/>
</dbReference>
<evidence type="ECO:0000259" key="17">
    <source>
        <dbReference type="PROSITE" id="PS50894"/>
    </source>
</evidence>
<feature type="modified residue" description="4-aspartylphosphate" evidence="13">
    <location>
        <position position="343"/>
    </location>
</feature>
<gene>
    <name evidence="18" type="ORF">U14_02745</name>
</gene>
<dbReference type="Pfam" id="PF01627">
    <property type="entry name" value="Hpt"/>
    <property type="match status" value="1"/>
</dbReference>
<dbReference type="InterPro" id="IPR036890">
    <property type="entry name" value="HATPase_C_sf"/>
</dbReference>
<keyword evidence="4" id="KW-1003">Cell membrane</keyword>
<evidence type="ECO:0000256" key="9">
    <source>
        <dbReference type="ARBA" id="ARBA00022989"/>
    </source>
</evidence>